<keyword evidence="7" id="KW-0325">Glycoprotein</keyword>
<dbReference type="InterPro" id="IPR012946">
    <property type="entry name" value="X8"/>
</dbReference>
<evidence type="ECO:0000256" key="3">
    <source>
        <dbReference type="ARBA" id="ARBA00022622"/>
    </source>
</evidence>
<evidence type="ECO:0000256" key="5">
    <source>
        <dbReference type="ARBA" id="ARBA00023136"/>
    </source>
</evidence>
<name>A0A9D4V0T1_ADICA</name>
<dbReference type="AlphaFoldDB" id="A0A9D4V0T1"/>
<keyword evidence="9" id="KW-1133">Transmembrane helix</keyword>
<evidence type="ECO:0000259" key="11">
    <source>
        <dbReference type="SMART" id="SM00768"/>
    </source>
</evidence>
<evidence type="ECO:0000256" key="7">
    <source>
        <dbReference type="ARBA" id="ARBA00023180"/>
    </source>
</evidence>
<proteinExistence type="predicted"/>
<dbReference type="Proteomes" id="UP000886520">
    <property type="component" value="Chromosome 7"/>
</dbReference>
<dbReference type="OrthoDB" id="417697at2759"/>
<sequence length="255" mass="26424">MECYRVWLILALALLAAGARAEESAPVYCVAKPDSDSSKLQEALDWTCGKGNSLGSVDCSAIQSGGSCFQPDTLTNHASYAFTLYYYHQSTASHACDFKGLATLTSSNPSSGTCVYPTTSQSSAGMSSSTPSDGGSVPTSPLTGSTPSFPLLGSPAPSPNGAPTTASISLIACVQVLLMITASLALLLLIDCKKSQTSLQRSQSGQGSEGQTEPAEGTFGIFFYACAPFLCNRAGVADCLAEMLRVILLQVRSIS</sequence>
<evidence type="ECO:0000256" key="9">
    <source>
        <dbReference type="SAM" id="Phobius"/>
    </source>
</evidence>
<dbReference type="PANTHER" id="PTHR31044">
    <property type="entry name" value="BETA-1,3 GLUCANASE"/>
    <property type="match status" value="1"/>
</dbReference>
<keyword evidence="13" id="KW-1185">Reference proteome</keyword>
<dbReference type="Pfam" id="PF07983">
    <property type="entry name" value="X8"/>
    <property type="match status" value="1"/>
</dbReference>
<evidence type="ECO:0000256" key="6">
    <source>
        <dbReference type="ARBA" id="ARBA00023157"/>
    </source>
</evidence>
<keyword evidence="9" id="KW-0812">Transmembrane</keyword>
<comment type="subcellular location">
    <subcellularLocation>
        <location evidence="1">Cell membrane</location>
        <topology evidence="1">Lipid-anchor</topology>
        <topology evidence="1">GPI-anchor</topology>
    </subcellularLocation>
</comment>
<feature type="compositionally biased region" description="Low complexity" evidence="8">
    <location>
        <begin position="118"/>
        <end position="132"/>
    </location>
</feature>
<dbReference type="Gene3D" id="1.20.58.1040">
    <property type="match status" value="1"/>
</dbReference>
<evidence type="ECO:0000256" key="2">
    <source>
        <dbReference type="ARBA" id="ARBA00022475"/>
    </source>
</evidence>
<comment type="caution">
    <text evidence="12">The sequence shown here is derived from an EMBL/GenBank/DDBJ whole genome shotgun (WGS) entry which is preliminary data.</text>
</comment>
<keyword evidence="3" id="KW-0336">GPI-anchor</keyword>
<dbReference type="GO" id="GO:0098552">
    <property type="term" value="C:side of membrane"/>
    <property type="evidence" value="ECO:0007669"/>
    <property type="project" value="UniProtKB-KW"/>
</dbReference>
<feature type="signal peptide" evidence="10">
    <location>
        <begin position="1"/>
        <end position="21"/>
    </location>
</feature>
<feature type="chain" id="PRO_5038933095" description="X8 domain-containing protein" evidence="10">
    <location>
        <begin position="22"/>
        <end position="255"/>
    </location>
</feature>
<dbReference type="GO" id="GO:0005886">
    <property type="term" value="C:plasma membrane"/>
    <property type="evidence" value="ECO:0007669"/>
    <property type="project" value="UniProtKB-SubCell"/>
</dbReference>
<evidence type="ECO:0000256" key="4">
    <source>
        <dbReference type="ARBA" id="ARBA00022729"/>
    </source>
</evidence>
<gene>
    <name evidence="12" type="ORF">GOP47_0007061</name>
</gene>
<evidence type="ECO:0000256" key="10">
    <source>
        <dbReference type="SAM" id="SignalP"/>
    </source>
</evidence>
<protein>
    <recommendedName>
        <fullName evidence="11">X8 domain-containing protein</fullName>
    </recommendedName>
</protein>
<dbReference type="GO" id="GO:0009506">
    <property type="term" value="C:plasmodesma"/>
    <property type="evidence" value="ECO:0007669"/>
    <property type="project" value="UniProtKB-ARBA"/>
</dbReference>
<evidence type="ECO:0000313" key="13">
    <source>
        <dbReference type="Proteomes" id="UP000886520"/>
    </source>
</evidence>
<keyword evidence="4 10" id="KW-0732">Signal</keyword>
<feature type="region of interest" description="Disordered" evidence="8">
    <location>
        <begin position="107"/>
        <end position="141"/>
    </location>
</feature>
<organism evidence="12 13">
    <name type="scientific">Adiantum capillus-veneris</name>
    <name type="common">Maidenhair fern</name>
    <dbReference type="NCBI Taxonomy" id="13818"/>
    <lineage>
        <taxon>Eukaryota</taxon>
        <taxon>Viridiplantae</taxon>
        <taxon>Streptophyta</taxon>
        <taxon>Embryophyta</taxon>
        <taxon>Tracheophyta</taxon>
        <taxon>Polypodiopsida</taxon>
        <taxon>Polypodiidae</taxon>
        <taxon>Polypodiales</taxon>
        <taxon>Pteridineae</taxon>
        <taxon>Pteridaceae</taxon>
        <taxon>Vittarioideae</taxon>
        <taxon>Adiantum</taxon>
    </lineage>
</organism>
<feature type="compositionally biased region" description="Polar residues" evidence="8">
    <location>
        <begin position="107"/>
        <end position="117"/>
    </location>
</feature>
<keyword evidence="2" id="KW-1003">Cell membrane</keyword>
<accession>A0A9D4V0T1</accession>
<feature type="domain" description="X8" evidence="11">
    <location>
        <begin position="27"/>
        <end position="116"/>
    </location>
</feature>
<evidence type="ECO:0000256" key="8">
    <source>
        <dbReference type="SAM" id="MobiDB-lite"/>
    </source>
</evidence>
<dbReference type="PANTHER" id="PTHR31044:SF52">
    <property type="entry name" value="OS01G0631500 PROTEIN"/>
    <property type="match status" value="1"/>
</dbReference>
<evidence type="ECO:0000313" key="12">
    <source>
        <dbReference type="EMBL" id="KAI5077237.1"/>
    </source>
</evidence>
<keyword evidence="3" id="KW-0449">Lipoprotein</keyword>
<feature type="transmembrane region" description="Helical" evidence="9">
    <location>
        <begin position="168"/>
        <end position="190"/>
    </location>
</feature>
<dbReference type="SMART" id="SM00768">
    <property type="entry name" value="X8"/>
    <property type="match status" value="1"/>
</dbReference>
<reference evidence="12" key="1">
    <citation type="submission" date="2021-01" db="EMBL/GenBank/DDBJ databases">
        <title>Adiantum capillus-veneris genome.</title>
        <authorList>
            <person name="Fang Y."/>
            <person name="Liao Q."/>
        </authorList>
    </citation>
    <scope>NUCLEOTIDE SEQUENCE</scope>
    <source>
        <strain evidence="12">H3</strain>
        <tissue evidence="12">Leaf</tissue>
    </source>
</reference>
<evidence type="ECO:0000256" key="1">
    <source>
        <dbReference type="ARBA" id="ARBA00004609"/>
    </source>
</evidence>
<dbReference type="InterPro" id="IPR044788">
    <property type="entry name" value="X8_dom_prot"/>
</dbReference>
<keyword evidence="5 9" id="KW-0472">Membrane</keyword>
<keyword evidence="6" id="KW-1015">Disulfide bond</keyword>
<dbReference type="FunFam" id="1.20.58.1040:FF:000001">
    <property type="entry name" value="Glucan endo-1,3-beta-glucosidase 4"/>
    <property type="match status" value="1"/>
</dbReference>
<dbReference type="EMBL" id="JABFUD020000007">
    <property type="protein sequence ID" value="KAI5077237.1"/>
    <property type="molecule type" value="Genomic_DNA"/>
</dbReference>